<reference evidence="5 6" key="1">
    <citation type="journal article" date="2010" name="J. Bacteriol.">
        <title>Genome sequences of Oceanicola granulosus HTCC2516(T) and Oceanicola batsensis HTCC2597(TDelta).</title>
        <authorList>
            <person name="Thrash J.C."/>
            <person name="Cho J.C."/>
            <person name="Vergin K.L."/>
            <person name="Giovannoni S.J."/>
        </authorList>
    </citation>
    <scope>NUCLEOTIDE SEQUENCE [LARGE SCALE GENOMIC DNA]</scope>
    <source>
        <strain evidence="6">ATCC BAA-861 / DSM 15982 / KCTC 12143 / HTCC2516</strain>
    </source>
</reference>
<dbReference type="RefSeq" id="WP_007256514.1">
    <property type="nucleotide sequence ID" value="NZ_CH724108.1"/>
</dbReference>
<dbReference type="InterPro" id="IPR001296">
    <property type="entry name" value="Glyco_trans_1"/>
</dbReference>
<feature type="domain" description="Glycosyltransferase subfamily 4-like N-terminal" evidence="4">
    <location>
        <begin position="20"/>
        <end position="180"/>
    </location>
</feature>
<proteinExistence type="predicted"/>
<accession>Q2CER6</accession>
<dbReference type="PANTHER" id="PTHR12526">
    <property type="entry name" value="GLYCOSYLTRANSFERASE"/>
    <property type="match status" value="1"/>
</dbReference>
<dbReference type="Proteomes" id="UP000003635">
    <property type="component" value="Unassembled WGS sequence"/>
</dbReference>
<dbReference type="GO" id="GO:0016757">
    <property type="term" value="F:glycosyltransferase activity"/>
    <property type="evidence" value="ECO:0007669"/>
    <property type="project" value="UniProtKB-KW"/>
</dbReference>
<keyword evidence="2 5" id="KW-0808">Transferase</keyword>
<dbReference type="STRING" id="314256.OG2516_14995"/>
<dbReference type="Gene3D" id="3.40.50.2000">
    <property type="entry name" value="Glycogen Phosphorylase B"/>
    <property type="match status" value="2"/>
</dbReference>
<dbReference type="OrthoDB" id="9790710at2"/>
<evidence type="ECO:0000259" key="3">
    <source>
        <dbReference type="Pfam" id="PF00534"/>
    </source>
</evidence>
<comment type="caution">
    <text evidence="5">The sequence shown here is derived from an EMBL/GenBank/DDBJ whole genome shotgun (WGS) entry which is preliminary data.</text>
</comment>
<gene>
    <name evidence="5" type="ORF">OG2516_14995</name>
</gene>
<evidence type="ECO:0000259" key="4">
    <source>
        <dbReference type="Pfam" id="PF13439"/>
    </source>
</evidence>
<protein>
    <submittedName>
        <fullName evidence="5">Glycosyl transferase group 1</fullName>
    </submittedName>
</protein>
<dbReference type="PANTHER" id="PTHR12526:SF510">
    <property type="entry name" value="D-INOSITOL 3-PHOSPHATE GLYCOSYLTRANSFERASE"/>
    <property type="match status" value="1"/>
</dbReference>
<evidence type="ECO:0000256" key="1">
    <source>
        <dbReference type="ARBA" id="ARBA00022676"/>
    </source>
</evidence>
<sequence>MAETTGRRRILLLINSLEGGGAENVMVRVAAGLAARAPDAEIRLALLDDLPAAYPAPPGVELVRLDSRGAFWRSIRGVRRLVADWRPDVVLSFLARANCAAVLARRQGGGPLCVISERVNTTSHFGTGPRERVLKAMIARLYPRADRVIAVSRGVGDDLRDRYGVPAERIEVIHNPVDIDTLRARAAAPPAIDLPGRFFVSVGRLVPNKGGDILLRAFARHAEPARHLVMLGDGPERDRLAALARKMGLAERVHMPGYLDNPQAVVARADAYVSASRSEGFPNALVEAMALGRPVIATDCASGPREILQGPPPAGLLVPVDDVDALARALDLVNEAETRHSLAGRASDRAQDFRPGPVVSAYARVLGV</sequence>
<evidence type="ECO:0000313" key="5">
    <source>
        <dbReference type="EMBL" id="EAR51192.1"/>
    </source>
</evidence>
<keyword evidence="1" id="KW-0328">Glycosyltransferase</keyword>
<name>Q2CER6_OCEGH</name>
<keyword evidence="6" id="KW-1185">Reference proteome</keyword>
<dbReference type="HOGENOM" id="CLU_009583_0_0_5"/>
<dbReference type="InterPro" id="IPR028098">
    <property type="entry name" value="Glyco_trans_4-like_N"/>
</dbReference>
<dbReference type="SUPFAM" id="SSF53756">
    <property type="entry name" value="UDP-Glycosyltransferase/glycogen phosphorylase"/>
    <property type="match status" value="1"/>
</dbReference>
<dbReference type="CDD" id="cd03811">
    <property type="entry name" value="GT4_GT28_WabH-like"/>
    <property type="match status" value="1"/>
</dbReference>
<dbReference type="Pfam" id="PF00534">
    <property type="entry name" value="Glycos_transf_1"/>
    <property type="match status" value="1"/>
</dbReference>
<evidence type="ECO:0000313" key="6">
    <source>
        <dbReference type="Proteomes" id="UP000003635"/>
    </source>
</evidence>
<dbReference type="eggNOG" id="COG0438">
    <property type="taxonomic scope" value="Bacteria"/>
</dbReference>
<organism evidence="5 6">
    <name type="scientific">Oceanicola granulosus (strain ATCC BAA-861 / DSM 15982 / KCTC 12143 / HTCC2516)</name>
    <dbReference type="NCBI Taxonomy" id="314256"/>
    <lineage>
        <taxon>Bacteria</taxon>
        <taxon>Pseudomonadati</taxon>
        <taxon>Pseudomonadota</taxon>
        <taxon>Alphaproteobacteria</taxon>
        <taxon>Rhodobacterales</taxon>
        <taxon>Roseobacteraceae</taxon>
        <taxon>Oceanicola</taxon>
    </lineage>
</organism>
<dbReference type="AlphaFoldDB" id="Q2CER6"/>
<evidence type="ECO:0000256" key="2">
    <source>
        <dbReference type="ARBA" id="ARBA00022679"/>
    </source>
</evidence>
<dbReference type="EMBL" id="AAOT01000016">
    <property type="protein sequence ID" value="EAR51192.1"/>
    <property type="molecule type" value="Genomic_DNA"/>
</dbReference>
<dbReference type="Pfam" id="PF13439">
    <property type="entry name" value="Glyco_transf_4"/>
    <property type="match status" value="1"/>
</dbReference>
<feature type="domain" description="Glycosyl transferase family 1" evidence="3">
    <location>
        <begin position="191"/>
        <end position="343"/>
    </location>
</feature>